<feature type="compositionally biased region" description="Acidic residues" evidence="2">
    <location>
        <begin position="1206"/>
        <end position="1232"/>
    </location>
</feature>
<feature type="region of interest" description="Disordered" evidence="2">
    <location>
        <begin position="1176"/>
        <end position="1232"/>
    </location>
</feature>
<reference evidence="3 4" key="1">
    <citation type="submission" date="2019-01" db="EMBL/GenBank/DDBJ databases">
        <title>Draft genome sequence of Psathyrella aberdarensis IHI B618.</title>
        <authorList>
            <person name="Buettner E."/>
            <person name="Kellner H."/>
        </authorList>
    </citation>
    <scope>NUCLEOTIDE SEQUENCE [LARGE SCALE GENOMIC DNA]</scope>
    <source>
        <strain evidence="3 4">IHI B618</strain>
    </source>
</reference>
<evidence type="ECO:0000256" key="1">
    <source>
        <dbReference type="SAM" id="Coils"/>
    </source>
</evidence>
<feature type="region of interest" description="Disordered" evidence="2">
    <location>
        <begin position="1"/>
        <end position="43"/>
    </location>
</feature>
<feature type="coiled-coil region" evidence="1">
    <location>
        <begin position="846"/>
        <end position="887"/>
    </location>
</feature>
<feature type="compositionally biased region" description="Polar residues" evidence="2">
    <location>
        <begin position="747"/>
        <end position="785"/>
    </location>
</feature>
<feature type="compositionally biased region" description="Polar residues" evidence="2">
    <location>
        <begin position="1"/>
        <end position="19"/>
    </location>
</feature>
<dbReference type="Pfam" id="PF18759">
    <property type="entry name" value="Plavaka"/>
    <property type="match status" value="1"/>
</dbReference>
<keyword evidence="4" id="KW-1185">Reference proteome</keyword>
<evidence type="ECO:0000256" key="2">
    <source>
        <dbReference type="SAM" id="MobiDB-lite"/>
    </source>
</evidence>
<accession>A0A4Q2D0P1</accession>
<evidence type="ECO:0000313" key="4">
    <source>
        <dbReference type="Proteomes" id="UP000290288"/>
    </source>
</evidence>
<dbReference type="EMBL" id="SDEE01001471">
    <property type="protein sequence ID" value="RXW12006.1"/>
    <property type="molecule type" value="Genomic_DNA"/>
</dbReference>
<proteinExistence type="predicted"/>
<gene>
    <name evidence="3" type="ORF">EST38_g13849</name>
</gene>
<sequence length="1239" mass="140363">MLTQTYPSELAVQSASGQSAPLEDASPPFSLEHPPTISTEPETLLSEPDLPLSLRRGRRNKALYRVRDQHPETYAANVRVEDPRLVGTLATRNTFRATLPKPGFQDGPLNTFGLFRRYYSVRLPTHDPEANITLEDLYDSANYSDSPDLPSICLTPSLGPFPNLNSFELGEWFIDSGSQLSVQGLQKLVQLTQKPGFVEDIAGTKWPQVLGALGVEEGFTQDGDNDEWIDDDGWKTTPISITVPIANRMETHTVGSLYHRNIVSIIRDKITNSPDMQFFHFDPFEVFWQPDPSVPPTRVYSELYNSDAFLKAHRELQDSPPPPNCTRPRVVVGLMFWSDETQLTNFSAARLWPLYMFFGNESKYRRAKPSLNLCHHVAYFEKPSDNFKEFVTSKLKGRLPPKSFLSHCKMEMFHAQWEVILDDELLDAIKNGIVLMCQDGVERRFYIRIFTYSADYPEKVLIATIRNLGDCPCPRCLVKKDKLDQLGTEADVQTRSDEARQDNEERRELVQEALSIIQHDGVSLSGKKVNDLLKSKSLQPVIGAFSKRLKSVKFDIFSALVVDLLHEFELGVWKALFIHLLRILEASQKHEVLIHELDKRYRLVPAFGKTIRRFTLNVSEMKRKAARDYEDVLQCAIPVFDGLLPNKKHGQAVTSILYICARWHALAKLRMQTDVTLQLLENTTAELGAEFRAFTNTVCTEIQTRELAAEVAARDRRERKKLEKEAKAKAKATLKGETGPSPIPSSEEPQGTKSVQSHLQGPSTASAPAGETNSGKARTSGTSGPQKAAGVSKAKLVRLNIRTPKFHFLGDYVRMIRSFGTSDSSSTEMGEFMHRYPKRWYQRTSKKNVRREIARHERKVARIRRIRQKINEAKKKQRKDMEEQKAAAKNPDIHHYIGISQNCPVSLIDLSRGNADDTPGLDPLGKGFVQNLREHLLPRVGAALFDRQALAGSPSTGEAGSIRLQPSLDSSWIHFKDYRMFSHKIMRVKYTTYEVRRDEDVIHINSDGCNIMVHNPEHDDNPHAHPFLYARVLGIYHAHVSYAGEFAIGTWDLRPVRLEFLWVRWYKLQDSELEGRTPTPLDRLTFPPVTSPNAASFIDPNAVLRAAHIIPRFYLGRVHEHGQGQSEMAGDQSDWKEYFVNRFADRDMFMRYQIGMAVGHLPEHISKVPVAPNTNHQEEVLSDVSPKPNSVADVEECVDDKGGMESDSDSDDGETDHEEADGEDDIEFTDDTDLVMFGY</sequence>
<dbReference type="OrthoDB" id="2687259at2759"/>
<dbReference type="AlphaFoldDB" id="A0A4Q2D0P1"/>
<keyword evidence="1" id="KW-0175">Coiled coil</keyword>
<comment type="caution">
    <text evidence="3">The sequence shown here is derived from an EMBL/GenBank/DDBJ whole genome shotgun (WGS) entry which is preliminary data.</text>
</comment>
<protein>
    <submittedName>
        <fullName evidence="3">Uncharacterized protein</fullName>
    </submittedName>
</protein>
<dbReference type="STRING" id="2316362.A0A4Q2D0P1"/>
<name>A0A4Q2D0P1_9AGAR</name>
<feature type="region of interest" description="Disordered" evidence="2">
    <location>
        <begin position="711"/>
        <end position="793"/>
    </location>
</feature>
<feature type="compositionally biased region" description="Basic and acidic residues" evidence="2">
    <location>
        <begin position="711"/>
        <end position="728"/>
    </location>
</feature>
<organism evidence="3 4">
    <name type="scientific">Candolleomyces aberdarensis</name>
    <dbReference type="NCBI Taxonomy" id="2316362"/>
    <lineage>
        <taxon>Eukaryota</taxon>
        <taxon>Fungi</taxon>
        <taxon>Dikarya</taxon>
        <taxon>Basidiomycota</taxon>
        <taxon>Agaricomycotina</taxon>
        <taxon>Agaricomycetes</taxon>
        <taxon>Agaricomycetidae</taxon>
        <taxon>Agaricales</taxon>
        <taxon>Agaricineae</taxon>
        <taxon>Psathyrellaceae</taxon>
        <taxon>Candolleomyces</taxon>
    </lineage>
</organism>
<dbReference type="InterPro" id="IPR041078">
    <property type="entry name" value="Plavaka"/>
</dbReference>
<evidence type="ECO:0000313" key="3">
    <source>
        <dbReference type="EMBL" id="RXW12006.1"/>
    </source>
</evidence>
<dbReference type="Proteomes" id="UP000290288">
    <property type="component" value="Unassembled WGS sequence"/>
</dbReference>